<reference evidence="2" key="1">
    <citation type="submission" date="2020-10" db="EMBL/GenBank/DDBJ databases">
        <title>Phylogeny of dyella-like bacteria.</title>
        <authorList>
            <person name="Fu J."/>
        </authorList>
    </citation>
    <scope>NUCLEOTIDE SEQUENCE</scope>
    <source>
        <strain evidence="2">DHON07</strain>
    </source>
</reference>
<dbReference type="RefSeq" id="WP_204633829.1">
    <property type="nucleotide sequence ID" value="NZ_BSOC01000001.1"/>
</dbReference>
<evidence type="ECO:0008006" key="4">
    <source>
        <dbReference type="Google" id="ProtNLM"/>
    </source>
</evidence>
<accession>A0ABS2KMD1</accession>
<dbReference type="Proteomes" id="UP001430193">
    <property type="component" value="Unassembled WGS sequence"/>
</dbReference>
<protein>
    <recommendedName>
        <fullName evidence="4">Anti-sigma factor</fullName>
    </recommendedName>
</protein>
<keyword evidence="1" id="KW-0175">Coiled coil</keyword>
<evidence type="ECO:0000313" key="2">
    <source>
        <dbReference type="EMBL" id="MBM7132318.1"/>
    </source>
</evidence>
<feature type="coiled-coil region" evidence="1">
    <location>
        <begin position="104"/>
        <end position="151"/>
    </location>
</feature>
<dbReference type="EMBL" id="JADIKF010000040">
    <property type="protein sequence ID" value="MBM7132318.1"/>
    <property type="molecule type" value="Genomic_DNA"/>
</dbReference>
<evidence type="ECO:0000313" key="3">
    <source>
        <dbReference type="Proteomes" id="UP001430193"/>
    </source>
</evidence>
<gene>
    <name evidence="2" type="ORF">ISS99_22530</name>
</gene>
<comment type="caution">
    <text evidence="2">The sequence shown here is derived from an EMBL/GenBank/DDBJ whole genome shotgun (WGS) entry which is preliminary data.</text>
</comment>
<organism evidence="2 3">
    <name type="scientific">Dyella mobilis</name>
    <dbReference type="NCBI Taxonomy" id="1849582"/>
    <lineage>
        <taxon>Bacteria</taxon>
        <taxon>Pseudomonadati</taxon>
        <taxon>Pseudomonadota</taxon>
        <taxon>Gammaproteobacteria</taxon>
        <taxon>Lysobacterales</taxon>
        <taxon>Rhodanobacteraceae</taxon>
        <taxon>Dyella</taxon>
    </lineage>
</organism>
<proteinExistence type="predicted"/>
<sequence length="153" mass="16620">MNEFEWLRQMRGLNQSAPPPDDLWARIDAALDAAEPSGNDDVVTPIKPPRRHLAWVVAASLAATFALACGITWREQPIQSASNPSIAALSPGNTAPWKPSDPRLAGAAVELDAARMELQQAIQQAPDSPALQRLLQRTDAQQSMLRELEKHAG</sequence>
<keyword evidence="3" id="KW-1185">Reference proteome</keyword>
<name>A0ABS2KMD1_9GAMM</name>
<evidence type="ECO:0000256" key="1">
    <source>
        <dbReference type="SAM" id="Coils"/>
    </source>
</evidence>